<comment type="caution">
    <text evidence="1">The sequence shown here is derived from an EMBL/GenBank/DDBJ whole genome shotgun (WGS) entry which is preliminary data.</text>
</comment>
<dbReference type="Proteomes" id="UP001519460">
    <property type="component" value="Unassembled WGS sequence"/>
</dbReference>
<sequence length="75" mass="8315">MASDGRHQAIQEKKFIRTGDAYSARGGFDAGGAMADGNCIRKFCLQSSPGRTLFQFRLKRPELTECVLARHGRLN</sequence>
<organism evidence="1 2">
    <name type="scientific">Batillaria attramentaria</name>
    <dbReference type="NCBI Taxonomy" id="370345"/>
    <lineage>
        <taxon>Eukaryota</taxon>
        <taxon>Metazoa</taxon>
        <taxon>Spiralia</taxon>
        <taxon>Lophotrochozoa</taxon>
        <taxon>Mollusca</taxon>
        <taxon>Gastropoda</taxon>
        <taxon>Caenogastropoda</taxon>
        <taxon>Sorbeoconcha</taxon>
        <taxon>Cerithioidea</taxon>
        <taxon>Batillariidae</taxon>
        <taxon>Batillaria</taxon>
    </lineage>
</organism>
<proteinExistence type="predicted"/>
<reference evidence="1 2" key="1">
    <citation type="journal article" date="2023" name="Sci. Data">
        <title>Genome assembly of the Korean intertidal mud-creeper Batillaria attramentaria.</title>
        <authorList>
            <person name="Patra A.K."/>
            <person name="Ho P.T."/>
            <person name="Jun S."/>
            <person name="Lee S.J."/>
            <person name="Kim Y."/>
            <person name="Won Y.J."/>
        </authorList>
    </citation>
    <scope>NUCLEOTIDE SEQUENCE [LARGE SCALE GENOMIC DNA]</scope>
    <source>
        <strain evidence="1">Wonlab-2016</strain>
    </source>
</reference>
<dbReference type="AlphaFoldDB" id="A0ABD0LEF2"/>
<evidence type="ECO:0000313" key="2">
    <source>
        <dbReference type="Proteomes" id="UP001519460"/>
    </source>
</evidence>
<dbReference type="EMBL" id="JACVVK020000055">
    <property type="protein sequence ID" value="KAK7497846.1"/>
    <property type="molecule type" value="Genomic_DNA"/>
</dbReference>
<protein>
    <submittedName>
        <fullName evidence="1">Uncharacterized protein</fullName>
    </submittedName>
</protein>
<keyword evidence="2" id="KW-1185">Reference proteome</keyword>
<accession>A0ABD0LEF2</accession>
<name>A0ABD0LEF2_9CAEN</name>
<gene>
    <name evidence="1" type="ORF">BaRGS_00010980</name>
</gene>
<evidence type="ECO:0000313" key="1">
    <source>
        <dbReference type="EMBL" id="KAK7497846.1"/>
    </source>
</evidence>